<dbReference type="NCBIfam" id="NF007220">
    <property type="entry name" value="PRK09639.1-5"/>
    <property type="match status" value="1"/>
</dbReference>
<dbReference type="InterPro" id="IPR014284">
    <property type="entry name" value="RNA_pol_sigma-70_dom"/>
</dbReference>
<keyword evidence="3" id="KW-0731">Sigma factor</keyword>
<reference evidence="7" key="1">
    <citation type="submission" date="2023-07" db="EMBL/GenBank/DDBJ databases">
        <title>Genomic Encyclopedia of Type Strains, Phase IV (KMG-IV): sequencing the most valuable type-strain genomes for metagenomic binning, comparative biology and taxonomic classification.</title>
        <authorList>
            <person name="Goeker M."/>
        </authorList>
    </citation>
    <scope>NUCLEOTIDE SEQUENCE</scope>
    <source>
        <strain evidence="7">DSM 23947</strain>
    </source>
</reference>
<evidence type="ECO:0000256" key="4">
    <source>
        <dbReference type="ARBA" id="ARBA00023163"/>
    </source>
</evidence>
<dbReference type="Gene3D" id="1.10.1740.10">
    <property type="match status" value="1"/>
</dbReference>
<comment type="similarity">
    <text evidence="1">Belongs to the sigma-70 factor family. ECF subfamily.</text>
</comment>
<keyword evidence="2" id="KW-0805">Transcription regulation</keyword>
<keyword evidence="8" id="KW-1185">Reference proteome</keyword>
<dbReference type="InterPro" id="IPR039425">
    <property type="entry name" value="RNA_pol_sigma-70-like"/>
</dbReference>
<evidence type="ECO:0000256" key="1">
    <source>
        <dbReference type="ARBA" id="ARBA00010641"/>
    </source>
</evidence>
<dbReference type="NCBIfam" id="TIGR02937">
    <property type="entry name" value="sigma70-ECF"/>
    <property type="match status" value="1"/>
</dbReference>
<dbReference type="InterPro" id="IPR007627">
    <property type="entry name" value="RNA_pol_sigma70_r2"/>
</dbReference>
<dbReference type="InterPro" id="IPR036388">
    <property type="entry name" value="WH-like_DNA-bd_sf"/>
</dbReference>
<dbReference type="InterPro" id="IPR013324">
    <property type="entry name" value="RNA_pol_sigma_r3/r4-like"/>
</dbReference>
<feature type="domain" description="RNA polymerase sigma-70 region 2" evidence="5">
    <location>
        <begin position="8"/>
        <end position="74"/>
    </location>
</feature>
<evidence type="ECO:0000259" key="6">
    <source>
        <dbReference type="Pfam" id="PF08281"/>
    </source>
</evidence>
<dbReference type="SUPFAM" id="SSF88659">
    <property type="entry name" value="Sigma3 and sigma4 domains of RNA polymerase sigma factors"/>
    <property type="match status" value="1"/>
</dbReference>
<keyword evidence="4" id="KW-0804">Transcription</keyword>
<comment type="caution">
    <text evidence="7">The sequence shown here is derived from an EMBL/GenBank/DDBJ whole genome shotgun (WGS) entry which is preliminary data.</text>
</comment>
<dbReference type="AlphaFoldDB" id="A0AAJ1SW61"/>
<dbReference type="SUPFAM" id="SSF88946">
    <property type="entry name" value="Sigma2 domain of RNA polymerase sigma factors"/>
    <property type="match status" value="1"/>
</dbReference>
<dbReference type="EMBL" id="JAUSUC010000001">
    <property type="protein sequence ID" value="MDQ0213734.1"/>
    <property type="molecule type" value="Genomic_DNA"/>
</dbReference>
<name>A0AAJ1SW61_9BACI</name>
<dbReference type="Pfam" id="PF04542">
    <property type="entry name" value="Sigma70_r2"/>
    <property type="match status" value="1"/>
</dbReference>
<feature type="domain" description="RNA polymerase sigma factor 70 region 4 type 2" evidence="6">
    <location>
        <begin position="110"/>
        <end position="162"/>
    </location>
</feature>
<evidence type="ECO:0000256" key="2">
    <source>
        <dbReference type="ARBA" id="ARBA00023015"/>
    </source>
</evidence>
<gene>
    <name evidence="7" type="ORF">J2S13_000128</name>
</gene>
<evidence type="ECO:0000313" key="7">
    <source>
        <dbReference type="EMBL" id="MDQ0213734.1"/>
    </source>
</evidence>
<dbReference type="InterPro" id="IPR013325">
    <property type="entry name" value="RNA_pol_sigma_r2"/>
</dbReference>
<dbReference type="PANTHER" id="PTHR43133:SF60">
    <property type="entry name" value="RNA POLYMERASE SIGMA FACTOR SIGV"/>
    <property type="match status" value="1"/>
</dbReference>
<dbReference type="PANTHER" id="PTHR43133">
    <property type="entry name" value="RNA POLYMERASE ECF-TYPE SIGMA FACTO"/>
    <property type="match status" value="1"/>
</dbReference>
<proteinExistence type="inferred from homology"/>
<accession>A0AAJ1SW61</accession>
<evidence type="ECO:0000259" key="5">
    <source>
        <dbReference type="Pfam" id="PF04542"/>
    </source>
</evidence>
<dbReference type="RefSeq" id="WP_307255721.1">
    <property type="nucleotide sequence ID" value="NZ_JAUSUC010000001.1"/>
</dbReference>
<sequence length="183" mass="21642">MDSDFITIYETYHQDVYQFLFYMVKNQETAEDLMQEVYIRVMNSLNKFQGKSSEKTWLFAIARNVALDYFRKQKGWKNKLFQKFDWSNSKIIDSTQPLPEEIAVQNEESRLLYHCLDRCTIDQKSVIILRYIQDLSIAETAATLNWSESKVKTTQHRAMKQLKKMLNEEDKKGELTSENAELG</sequence>
<dbReference type="GO" id="GO:0003677">
    <property type="term" value="F:DNA binding"/>
    <property type="evidence" value="ECO:0007669"/>
    <property type="project" value="InterPro"/>
</dbReference>
<protein>
    <submittedName>
        <fullName evidence="7">RNA polymerase sigma-70 factor (ECF subfamily)</fullName>
    </submittedName>
</protein>
<dbReference type="Gene3D" id="1.10.10.10">
    <property type="entry name" value="Winged helix-like DNA-binding domain superfamily/Winged helix DNA-binding domain"/>
    <property type="match status" value="1"/>
</dbReference>
<dbReference type="CDD" id="cd06171">
    <property type="entry name" value="Sigma70_r4"/>
    <property type="match status" value="1"/>
</dbReference>
<dbReference type="Pfam" id="PF08281">
    <property type="entry name" value="Sigma70_r4_2"/>
    <property type="match status" value="1"/>
</dbReference>
<dbReference type="InterPro" id="IPR013249">
    <property type="entry name" value="RNA_pol_sigma70_r4_t2"/>
</dbReference>
<evidence type="ECO:0000256" key="3">
    <source>
        <dbReference type="ARBA" id="ARBA00023082"/>
    </source>
</evidence>
<dbReference type="GO" id="GO:0006352">
    <property type="term" value="P:DNA-templated transcription initiation"/>
    <property type="evidence" value="ECO:0007669"/>
    <property type="project" value="InterPro"/>
</dbReference>
<organism evidence="7 8">
    <name type="scientific">Oikeobacillus pervagus</name>
    <dbReference type="NCBI Taxonomy" id="1325931"/>
    <lineage>
        <taxon>Bacteria</taxon>
        <taxon>Bacillati</taxon>
        <taxon>Bacillota</taxon>
        <taxon>Bacilli</taxon>
        <taxon>Bacillales</taxon>
        <taxon>Bacillaceae</taxon>
        <taxon>Oikeobacillus</taxon>
    </lineage>
</organism>
<dbReference type="Proteomes" id="UP001237207">
    <property type="component" value="Unassembled WGS sequence"/>
</dbReference>
<dbReference type="GO" id="GO:0016987">
    <property type="term" value="F:sigma factor activity"/>
    <property type="evidence" value="ECO:0007669"/>
    <property type="project" value="UniProtKB-KW"/>
</dbReference>
<evidence type="ECO:0000313" key="8">
    <source>
        <dbReference type="Proteomes" id="UP001237207"/>
    </source>
</evidence>